<keyword evidence="2" id="KW-0547">Nucleotide-binding</keyword>
<dbReference type="InterPro" id="IPR050742">
    <property type="entry name" value="Helicase_Restrict-Modif_Enz"/>
</dbReference>
<keyword evidence="2" id="KW-0378">Hydrolase</keyword>
<reference evidence="2 3" key="1">
    <citation type="submission" date="2023-11" db="EMBL/GenBank/DDBJ databases">
        <title>Gilvimarinus fulvus sp. nov., isolated from the surface of Kelp.</title>
        <authorList>
            <person name="Sun Y.Y."/>
            <person name="Gong Y."/>
            <person name="Du Z.J."/>
        </authorList>
    </citation>
    <scope>NUCLEOTIDE SEQUENCE [LARGE SCALE GENOMIC DNA]</scope>
    <source>
        <strain evidence="2 3">SDUM040013</strain>
    </source>
</reference>
<gene>
    <name evidence="2" type="ORF">SCD92_18055</name>
</gene>
<dbReference type="RefSeq" id="WP_302721146.1">
    <property type="nucleotide sequence ID" value="NZ_JAULRU010000256.1"/>
</dbReference>
<feature type="domain" description="Helicase ATP-binding" evidence="1">
    <location>
        <begin position="2"/>
        <end position="175"/>
    </location>
</feature>
<evidence type="ECO:0000259" key="1">
    <source>
        <dbReference type="SMART" id="SM00487"/>
    </source>
</evidence>
<comment type="caution">
    <text evidence="2">The sequence shown here is derived from an EMBL/GenBank/DDBJ whole genome shotgun (WGS) entry which is preliminary data.</text>
</comment>
<accession>A0ABU4S2H9</accession>
<dbReference type="Gene3D" id="3.40.50.300">
    <property type="entry name" value="P-loop containing nucleotide triphosphate hydrolases"/>
    <property type="match status" value="2"/>
</dbReference>
<dbReference type="InterPro" id="IPR014001">
    <property type="entry name" value="Helicase_ATP-bd"/>
</dbReference>
<dbReference type="GO" id="GO:0004386">
    <property type="term" value="F:helicase activity"/>
    <property type="evidence" value="ECO:0007669"/>
    <property type="project" value="UniProtKB-KW"/>
</dbReference>
<dbReference type="InterPro" id="IPR006935">
    <property type="entry name" value="Helicase/UvrB_N"/>
</dbReference>
<dbReference type="Pfam" id="PF04851">
    <property type="entry name" value="ResIII"/>
    <property type="match status" value="1"/>
</dbReference>
<dbReference type="SMART" id="SM00487">
    <property type="entry name" value="DEXDc"/>
    <property type="match status" value="1"/>
</dbReference>
<dbReference type="Proteomes" id="UP001273505">
    <property type="component" value="Unassembled WGS sequence"/>
</dbReference>
<protein>
    <submittedName>
        <fullName evidence="2">DEAD/DEAH box helicase family protein</fullName>
    </submittedName>
</protein>
<keyword evidence="3" id="KW-1185">Reference proteome</keyword>
<evidence type="ECO:0000313" key="3">
    <source>
        <dbReference type="Proteomes" id="UP001273505"/>
    </source>
</evidence>
<keyword evidence="2" id="KW-0067">ATP-binding</keyword>
<dbReference type="EMBL" id="JAXAFO010000047">
    <property type="protein sequence ID" value="MDX6851287.1"/>
    <property type="molecule type" value="Genomic_DNA"/>
</dbReference>
<dbReference type="PANTHER" id="PTHR47396">
    <property type="entry name" value="TYPE I RESTRICTION ENZYME ECOKI R PROTEIN"/>
    <property type="match status" value="1"/>
</dbReference>
<proteinExistence type="predicted"/>
<dbReference type="SUPFAM" id="SSF52540">
    <property type="entry name" value="P-loop containing nucleoside triphosphate hydrolases"/>
    <property type="match status" value="1"/>
</dbReference>
<evidence type="ECO:0000313" key="2">
    <source>
        <dbReference type="EMBL" id="MDX6851287.1"/>
    </source>
</evidence>
<name>A0ABU4S2H9_9GAMM</name>
<sequence>MRLRQWQSEAVARCLSTFQSGVQHFLCLATPGAGKTIMASTVAKRLFNSDKIDLVLCFSPSVAVSDSFRTTLESIVGARLDGRLGAKGLVLTYQSMINLDPAFWSILLNHRTLVIFDEIHHCAGDYLGNGNAWGQSIIQHLQGNTTYSLALTGTPWRSDRFPISLASYCRDGKVFCDYIYGLADAIKDGVCRQPNITAIDNDRITLSHHSDEDAYGSFGELLQSSNCSYQQLIENTVLIRHLLERSQMKLKECRKESADAAGLIVAATVEHALVIADILESVCHEYPTVVTYKHDDPQAQIQRFRDSDSQWVVSVGMISEGTDIPRLQVCCYLTKVKTELYYRQVLGRILRKNKNTHEHAHLIMPAEPTLLEFAHRVAIDVPSENTVSIENLRQSLDISTQDAKDLSPELEESKNLIGLHLASDENSDLEQREAISNIPEALTKNPSLTSLADAYDANLGLFGRFRNRIIKLSISI</sequence>
<organism evidence="2 3">
    <name type="scientific">Gilvimarinus gilvus</name>
    <dbReference type="NCBI Taxonomy" id="3058038"/>
    <lineage>
        <taxon>Bacteria</taxon>
        <taxon>Pseudomonadati</taxon>
        <taxon>Pseudomonadota</taxon>
        <taxon>Gammaproteobacteria</taxon>
        <taxon>Cellvibrionales</taxon>
        <taxon>Cellvibrionaceae</taxon>
        <taxon>Gilvimarinus</taxon>
    </lineage>
</organism>
<keyword evidence="2" id="KW-0347">Helicase</keyword>
<dbReference type="InterPro" id="IPR027417">
    <property type="entry name" value="P-loop_NTPase"/>
</dbReference>
<dbReference type="PANTHER" id="PTHR47396:SF1">
    <property type="entry name" value="ATP-DEPENDENT HELICASE IRC3-RELATED"/>
    <property type="match status" value="1"/>
</dbReference>